<keyword evidence="3" id="KW-1185">Reference proteome</keyword>
<gene>
    <name evidence="2" type="ORF">N0B31_14345</name>
</gene>
<keyword evidence="1" id="KW-1133">Transmembrane helix</keyword>
<dbReference type="EMBL" id="CP104003">
    <property type="protein sequence ID" value="UWM53317.1"/>
    <property type="molecule type" value="Genomic_DNA"/>
</dbReference>
<reference evidence="2" key="1">
    <citation type="submission" date="2022-09" db="EMBL/GenBank/DDBJ databases">
        <title>Diverse halophilic archaea isolated from saline environments.</title>
        <authorList>
            <person name="Cui H.-L."/>
        </authorList>
    </citation>
    <scope>NUCLEOTIDE SEQUENCE</scope>
    <source>
        <strain evidence="2">ZS-35-S2</strain>
    </source>
</reference>
<sequence>MASTDRAIAGLDLPYLLTFVGLVGGLLVLLLAPLPSAALNVLVGGALLAVAVGSVVYMIVEFSGPGERGPDF</sequence>
<keyword evidence="1" id="KW-0812">Transmembrane</keyword>
<dbReference type="Proteomes" id="UP001057580">
    <property type="component" value="Chromosome"/>
</dbReference>
<evidence type="ECO:0000256" key="1">
    <source>
        <dbReference type="SAM" id="Phobius"/>
    </source>
</evidence>
<evidence type="ECO:0000313" key="2">
    <source>
        <dbReference type="EMBL" id="UWM53317.1"/>
    </source>
</evidence>
<protein>
    <submittedName>
        <fullName evidence="2">Uncharacterized protein</fullName>
    </submittedName>
</protein>
<accession>A0A9E7R0J6</accession>
<name>A0A9E7R0J6_9EURY</name>
<proteinExistence type="predicted"/>
<keyword evidence="1" id="KW-0472">Membrane</keyword>
<evidence type="ECO:0000313" key="3">
    <source>
        <dbReference type="Proteomes" id="UP001057580"/>
    </source>
</evidence>
<organism evidence="2 3">
    <name type="scientific">Salinirubellus salinus</name>
    <dbReference type="NCBI Taxonomy" id="1364945"/>
    <lineage>
        <taxon>Archaea</taxon>
        <taxon>Methanobacteriati</taxon>
        <taxon>Methanobacteriota</taxon>
        <taxon>Stenosarchaea group</taxon>
        <taxon>Halobacteria</taxon>
        <taxon>Halobacteriales</taxon>
        <taxon>Natronomonadaceae</taxon>
        <taxon>Salinirubellus</taxon>
    </lineage>
</organism>
<dbReference type="GeneID" id="74943625"/>
<dbReference type="KEGG" id="ssai:N0B31_14345"/>
<feature type="transmembrane region" description="Helical" evidence="1">
    <location>
        <begin position="12"/>
        <end position="32"/>
    </location>
</feature>
<dbReference type="RefSeq" id="WP_260592311.1">
    <property type="nucleotide sequence ID" value="NZ_CP104003.1"/>
</dbReference>
<feature type="transmembrane region" description="Helical" evidence="1">
    <location>
        <begin position="38"/>
        <end position="60"/>
    </location>
</feature>
<dbReference type="AlphaFoldDB" id="A0A9E7R0J6"/>